<evidence type="ECO:0000259" key="6">
    <source>
        <dbReference type="Pfam" id="PF01509"/>
    </source>
</evidence>
<gene>
    <name evidence="5" type="primary">truB</name>
    <name evidence="7" type="ORF">Fsol_00450</name>
</gene>
<dbReference type="Pfam" id="PF01509">
    <property type="entry name" value="TruB_N"/>
    <property type="match status" value="1"/>
</dbReference>
<evidence type="ECO:0000256" key="5">
    <source>
        <dbReference type="HAMAP-Rule" id="MF_01080"/>
    </source>
</evidence>
<dbReference type="OrthoDB" id="9802309at2"/>
<organism evidence="7 8">
    <name type="scientific">Candidatus Fokinia solitaria</name>
    <dbReference type="NCBI Taxonomy" id="1802984"/>
    <lineage>
        <taxon>Bacteria</taxon>
        <taxon>Pseudomonadati</taxon>
        <taxon>Pseudomonadota</taxon>
        <taxon>Alphaproteobacteria</taxon>
        <taxon>Rickettsiales</taxon>
        <taxon>Candidatus Midichloriaceae</taxon>
        <taxon>Candidatus Fokinia</taxon>
    </lineage>
</organism>
<dbReference type="EC" id="5.4.99.25" evidence="5"/>
<proteinExistence type="inferred from homology"/>
<evidence type="ECO:0000256" key="1">
    <source>
        <dbReference type="ARBA" id="ARBA00000385"/>
    </source>
</evidence>
<dbReference type="RefSeq" id="WP_108673267.1">
    <property type="nucleotide sequence ID" value="NZ_CP025989.1"/>
</dbReference>
<reference evidence="7 8" key="1">
    <citation type="journal article" date="2018" name="Genome Biol. Evol.">
        <title>The Genome Sequence of "Candidatus Fokinia solitaria": Insights on Reductive Evolution in Rickettsiales.</title>
        <authorList>
            <person name="Floriano A.M."/>
            <person name="Castelli M."/>
            <person name="Krenek S."/>
            <person name="Berendonk T.U."/>
            <person name="Bazzocchi C."/>
            <person name="Petroni G."/>
            <person name="Sassera D."/>
        </authorList>
    </citation>
    <scope>NUCLEOTIDE SEQUENCE [LARGE SCALE GENOMIC DNA]</scope>
    <source>
        <strain evidence="7">Rio ETE_ALG 3VII</strain>
    </source>
</reference>
<dbReference type="GO" id="GO:0160148">
    <property type="term" value="F:tRNA pseudouridine(55) synthase activity"/>
    <property type="evidence" value="ECO:0007669"/>
    <property type="project" value="UniProtKB-EC"/>
</dbReference>
<name>A0A2U8BSG0_9RICK</name>
<dbReference type="InterPro" id="IPR020103">
    <property type="entry name" value="PsdUridine_synth_cat_dom_sf"/>
</dbReference>
<evidence type="ECO:0000313" key="7">
    <source>
        <dbReference type="EMBL" id="AWD33245.1"/>
    </source>
</evidence>
<protein>
    <recommendedName>
        <fullName evidence="5">tRNA pseudouridine synthase B</fullName>
        <ecNumber evidence="5">5.4.99.25</ecNumber>
    </recommendedName>
    <alternativeName>
        <fullName evidence="5">tRNA pseudouridine(55) synthase</fullName>
        <shortName evidence="5">Psi55 synthase</shortName>
    </alternativeName>
    <alternativeName>
        <fullName evidence="5">tRNA pseudouridylate synthase</fullName>
    </alternativeName>
    <alternativeName>
        <fullName evidence="5">tRNA-uridine isomerase</fullName>
    </alternativeName>
</protein>
<keyword evidence="3 5" id="KW-0819">tRNA processing</keyword>
<keyword evidence="4 5" id="KW-0413">Isomerase</keyword>
<accession>A0A2U8BSG0</accession>
<dbReference type="PANTHER" id="PTHR13767">
    <property type="entry name" value="TRNA-PSEUDOURIDINE SYNTHASE"/>
    <property type="match status" value="1"/>
</dbReference>
<dbReference type="SUPFAM" id="SSF55120">
    <property type="entry name" value="Pseudouridine synthase"/>
    <property type="match status" value="1"/>
</dbReference>
<dbReference type="GO" id="GO:1990481">
    <property type="term" value="P:mRNA pseudouridine synthesis"/>
    <property type="evidence" value="ECO:0007669"/>
    <property type="project" value="TreeGrafter"/>
</dbReference>
<sequence>MAKELLKELFTKGCFLFLDKAQGFSSHNALYSLRRLVEDLCLPIKLKVGHGGTLDPLASGILLVAIGKATKLLEYCPSFRKSYDCIVEWQKETDTDDAMGKVVKSCEQVPTEEEIVRILPSFKGTVSQVPPDFSAIKVDGVRLYQKARNGQKITKKPRLVQCYDIKLEKIIAQTKARFKIECGSGYYVRSFAKEIARKLNTYGNVHALRRTDIGTFTISDTLSQKFIYTLWRGIKDATLDKELTEYGLHLLCKSLIPVSTLFNHFSHYVYDGDYDTSFPLDYTKLRITHQPPSTISPLIGDYSEKAVLFSKQNELIAVLNIVDDNLKVEKLLF</sequence>
<dbReference type="Gene3D" id="3.30.2350.10">
    <property type="entry name" value="Pseudouridine synthase"/>
    <property type="match status" value="1"/>
</dbReference>
<dbReference type="AlphaFoldDB" id="A0A2U8BSG0"/>
<dbReference type="KEGG" id="fso:Fsol_00450"/>
<evidence type="ECO:0000256" key="3">
    <source>
        <dbReference type="ARBA" id="ARBA00022694"/>
    </source>
</evidence>
<evidence type="ECO:0000256" key="4">
    <source>
        <dbReference type="ARBA" id="ARBA00023235"/>
    </source>
</evidence>
<dbReference type="InterPro" id="IPR014780">
    <property type="entry name" value="tRNA_psdUridine_synth_TruB"/>
</dbReference>
<feature type="domain" description="Pseudouridine synthase II N-terminal" evidence="6">
    <location>
        <begin position="47"/>
        <end position="188"/>
    </location>
</feature>
<keyword evidence="8" id="KW-1185">Reference proteome</keyword>
<dbReference type="HAMAP" id="MF_01080">
    <property type="entry name" value="TruB_bact"/>
    <property type="match status" value="1"/>
</dbReference>
<dbReference type="InterPro" id="IPR002501">
    <property type="entry name" value="PsdUridine_synth_N"/>
</dbReference>
<dbReference type="GO" id="GO:0031119">
    <property type="term" value="P:tRNA pseudouridine synthesis"/>
    <property type="evidence" value="ECO:0007669"/>
    <property type="project" value="UniProtKB-UniRule"/>
</dbReference>
<comment type="similarity">
    <text evidence="2 5">Belongs to the pseudouridine synthase TruB family. Type 1 subfamily.</text>
</comment>
<comment type="catalytic activity">
    <reaction evidence="1 5">
        <text>uridine(55) in tRNA = pseudouridine(55) in tRNA</text>
        <dbReference type="Rhea" id="RHEA:42532"/>
        <dbReference type="Rhea" id="RHEA-COMP:10101"/>
        <dbReference type="Rhea" id="RHEA-COMP:10102"/>
        <dbReference type="ChEBI" id="CHEBI:65314"/>
        <dbReference type="ChEBI" id="CHEBI:65315"/>
        <dbReference type="EC" id="5.4.99.25"/>
    </reaction>
</comment>
<evidence type="ECO:0000256" key="2">
    <source>
        <dbReference type="ARBA" id="ARBA00005642"/>
    </source>
</evidence>
<dbReference type="PANTHER" id="PTHR13767:SF2">
    <property type="entry name" value="PSEUDOURIDYLATE SYNTHASE TRUB1"/>
    <property type="match status" value="1"/>
</dbReference>
<dbReference type="Proteomes" id="UP000244519">
    <property type="component" value="Chromosome"/>
</dbReference>
<dbReference type="NCBIfam" id="TIGR00431">
    <property type="entry name" value="TruB"/>
    <property type="match status" value="1"/>
</dbReference>
<dbReference type="GO" id="GO:0003723">
    <property type="term" value="F:RNA binding"/>
    <property type="evidence" value="ECO:0007669"/>
    <property type="project" value="InterPro"/>
</dbReference>
<comment type="function">
    <text evidence="5">Responsible for synthesis of pseudouridine from uracil-55 in the psi GC loop of transfer RNAs.</text>
</comment>
<evidence type="ECO:0000313" key="8">
    <source>
        <dbReference type="Proteomes" id="UP000244519"/>
    </source>
</evidence>
<feature type="active site" description="Nucleophile" evidence="5">
    <location>
        <position position="55"/>
    </location>
</feature>
<dbReference type="EMBL" id="CP025989">
    <property type="protein sequence ID" value="AWD33245.1"/>
    <property type="molecule type" value="Genomic_DNA"/>
</dbReference>